<organism evidence="1">
    <name type="scientific">mine drainage metagenome</name>
    <dbReference type="NCBI Taxonomy" id="410659"/>
    <lineage>
        <taxon>unclassified sequences</taxon>
        <taxon>metagenomes</taxon>
        <taxon>ecological metagenomes</taxon>
    </lineage>
</organism>
<protein>
    <submittedName>
        <fullName evidence="1">Uncharacterized protein</fullName>
    </submittedName>
</protein>
<comment type="caution">
    <text evidence="1">The sequence shown here is derived from an EMBL/GenBank/DDBJ whole genome shotgun (WGS) entry which is preliminary data.</text>
</comment>
<accession>A0A1J5QR90</accession>
<dbReference type="AlphaFoldDB" id="A0A1J5QR90"/>
<sequence length="71" mass="7825">MMKVKELFIMRSESKAPFAPPAPGHEDPGSAAVCAPIASCPPQRVDARRVVAHDTRYWEAVDRLEFFDPAG</sequence>
<reference evidence="1" key="1">
    <citation type="submission" date="2016-10" db="EMBL/GenBank/DDBJ databases">
        <title>Sequence of Gallionella enrichment culture.</title>
        <authorList>
            <person name="Poehlein A."/>
            <person name="Muehling M."/>
            <person name="Daniel R."/>
        </authorList>
    </citation>
    <scope>NUCLEOTIDE SEQUENCE</scope>
</reference>
<gene>
    <name evidence="1" type="ORF">GALL_382450</name>
</gene>
<evidence type="ECO:0000313" key="1">
    <source>
        <dbReference type="EMBL" id="OIQ80011.1"/>
    </source>
</evidence>
<name>A0A1J5QR90_9ZZZZ</name>
<proteinExistence type="predicted"/>
<dbReference type="EMBL" id="MLJW01001123">
    <property type="protein sequence ID" value="OIQ80011.1"/>
    <property type="molecule type" value="Genomic_DNA"/>
</dbReference>